<evidence type="ECO:0000256" key="8">
    <source>
        <dbReference type="ARBA" id="ARBA00023136"/>
    </source>
</evidence>
<keyword evidence="11" id="KW-1185">Reference proteome</keyword>
<comment type="similarity">
    <text evidence="2">Belongs to the ATPase g subunit family.</text>
</comment>
<proteinExistence type="inferred from homology"/>
<keyword evidence="3" id="KW-0813">Transport</keyword>
<accession>A0A1G4MKI2</accession>
<keyword evidence="6" id="KW-0406">Ion transport</keyword>
<dbReference type="GO" id="GO:0031966">
    <property type="term" value="C:mitochondrial membrane"/>
    <property type="evidence" value="ECO:0007669"/>
    <property type="project" value="UniProtKB-SubCell"/>
</dbReference>
<keyword evidence="9" id="KW-0066">ATP synthesis</keyword>
<dbReference type="EMBL" id="LT598491">
    <property type="protein sequence ID" value="SCW04373.1"/>
    <property type="molecule type" value="Genomic_DNA"/>
</dbReference>
<dbReference type="GO" id="GO:0015078">
    <property type="term" value="F:proton transmembrane transporter activity"/>
    <property type="evidence" value="ECO:0007669"/>
    <property type="project" value="InterPro"/>
</dbReference>
<dbReference type="Pfam" id="PF04718">
    <property type="entry name" value="ATP-synt_G"/>
    <property type="match status" value="1"/>
</dbReference>
<comment type="subcellular location">
    <subcellularLocation>
        <location evidence="1">Mitochondrion membrane</location>
    </subcellularLocation>
</comment>
<evidence type="ECO:0000256" key="5">
    <source>
        <dbReference type="ARBA" id="ARBA00022781"/>
    </source>
</evidence>
<reference evidence="10 11" key="1">
    <citation type="submission" date="2016-03" db="EMBL/GenBank/DDBJ databases">
        <authorList>
            <person name="Devillers H."/>
        </authorList>
    </citation>
    <scope>NUCLEOTIDE SEQUENCE [LARGE SCALE GENOMIC DNA]</scope>
    <source>
        <strain evidence="10">CBS 6772</strain>
    </source>
</reference>
<evidence type="ECO:0000256" key="9">
    <source>
        <dbReference type="ARBA" id="ARBA00023310"/>
    </source>
</evidence>
<dbReference type="OMA" id="CAQAYLN"/>
<keyword evidence="7" id="KW-0496">Mitochondrion</keyword>
<evidence type="ECO:0000256" key="7">
    <source>
        <dbReference type="ARBA" id="ARBA00023128"/>
    </source>
</evidence>
<keyword evidence="4" id="KW-0138">CF(0)</keyword>
<dbReference type="OrthoDB" id="437at2759"/>
<dbReference type="InterPro" id="IPR006808">
    <property type="entry name" value="ATP_synth_F0_gsu_mt"/>
</dbReference>
<evidence type="ECO:0000256" key="6">
    <source>
        <dbReference type="ARBA" id="ARBA00023065"/>
    </source>
</evidence>
<dbReference type="STRING" id="4955.A0A1G4MKI2"/>
<dbReference type="AlphaFoldDB" id="A0A1G4MKI2"/>
<dbReference type="GO" id="GO:0015986">
    <property type="term" value="P:proton motive force-driven ATP synthesis"/>
    <property type="evidence" value="ECO:0007669"/>
    <property type="project" value="InterPro"/>
</dbReference>
<sequence>MFSRIQSYATSLASKAKLYANKSVYYSKVAAEVSKQVYLKEGLQPPSVADFQSVYTQLYKQTLGLVLKPKDSLAVFKNVQKNDILRYGSYGIQLAGLYSLGEIIGRRKVVGYTNYSAHA</sequence>
<evidence type="ECO:0000256" key="2">
    <source>
        <dbReference type="ARBA" id="ARBA00005699"/>
    </source>
</evidence>
<gene>
    <name evidence="10" type="ORF">LAFE_0H12090G</name>
</gene>
<evidence type="ECO:0000313" key="10">
    <source>
        <dbReference type="EMBL" id="SCW04373.1"/>
    </source>
</evidence>
<evidence type="ECO:0000256" key="4">
    <source>
        <dbReference type="ARBA" id="ARBA00022547"/>
    </source>
</evidence>
<dbReference type="Proteomes" id="UP000190831">
    <property type="component" value="Chromosome H"/>
</dbReference>
<evidence type="ECO:0000256" key="3">
    <source>
        <dbReference type="ARBA" id="ARBA00022448"/>
    </source>
</evidence>
<name>A0A1G4MKI2_LACFM</name>
<protein>
    <submittedName>
        <fullName evidence="10">LAFE_0H12090g1_1</fullName>
    </submittedName>
</protein>
<keyword evidence="8" id="KW-0472">Membrane</keyword>
<evidence type="ECO:0000256" key="1">
    <source>
        <dbReference type="ARBA" id="ARBA00004325"/>
    </source>
</evidence>
<dbReference type="GO" id="GO:0045259">
    <property type="term" value="C:proton-transporting ATP synthase complex"/>
    <property type="evidence" value="ECO:0007669"/>
    <property type="project" value="UniProtKB-KW"/>
</dbReference>
<evidence type="ECO:0000313" key="11">
    <source>
        <dbReference type="Proteomes" id="UP000190831"/>
    </source>
</evidence>
<keyword evidence="5" id="KW-0375">Hydrogen ion transport</keyword>
<organism evidence="10 11">
    <name type="scientific">Lachancea fermentati</name>
    <name type="common">Zygosaccharomyces fermentati</name>
    <dbReference type="NCBI Taxonomy" id="4955"/>
    <lineage>
        <taxon>Eukaryota</taxon>
        <taxon>Fungi</taxon>
        <taxon>Dikarya</taxon>
        <taxon>Ascomycota</taxon>
        <taxon>Saccharomycotina</taxon>
        <taxon>Saccharomycetes</taxon>
        <taxon>Saccharomycetales</taxon>
        <taxon>Saccharomycetaceae</taxon>
        <taxon>Lachancea</taxon>
    </lineage>
</organism>